<comment type="caution">
    <text evidence="1">The sequence shown here is derived from an EMBL/GenBank/DDBJ whole genome shotgun (WGS) entry which is preliminary data.</text>
</comment>
<gene>
    <name evidence="1" type="ORF">EDM56_04475</name>
</gene>
<dbReference type="EMBL" id="RHHQ01000004">
    <property type="protein sequence ID" value="RNB92012.1"/>
    <property type="molecule type" value="Genomic_DNA"/>
</dbReference>
<evidence type="ECO:0000313" key="1">
    <source>
        <dbReference type="EMBL" id="RNB92012.1"/>
    </source>
</evidence>
<keyword evidence="2" id="KW-1185">Reference proteome</keyword>
<reference evidence="1 2" key="1">
    <citation type="submission" date="2018-10" db="EMBL/GenBank/DDBJ databases">
        <title>Phylogenomics of Brevibacillus.</title>
        <authorList>
            <person name="Dunlap C."/>
        </authorList>
    </citation>
    <scope>NUCLEOTIDE SEQUENCE [LARGE SCALE GENOMIC DNA]</scope>
    <source>
        <strain evidence="1 2">JCM 15716</strain>
    </source>
</reference>
<protein>
    <submittedName>
        <fullName evidence="1">Uncharacterized protein</fullName>
    </submittedName>
</protein>
<name>A0A3M8DVA7_9BACL</name>
<organism evidence="1 2">
    <name type="scientific">Brevibacillus fluminis</name>
    <dbReference type="NCBI Taxonomy" id="511487"/>
    <lineage>
        <taxon>Bacteria</taxon>
        <taxon>Bacillati</taxon>
        <taxon>Bacillota</taxon>
        <taxon>Bacilli</taxon>
        <taxon>Bacillales</taxon>
        <taxon>Paenibacillaceae</taxon>
        <taxon>Brevibacillus</taxon>
    </lineage>
</organism>
<dbReference type="OrthoDB" id="5461347at2"/>
<dbReference type="RefSeq" id="WP_122916674.1">
    <property type="nucleotide sequence ID" value="NZ_RHHQ01000004.1"/>
</dbReference>
<dbReference type="AlphaFoldDB" id="A0A3M8DVA7"/>
<evidence type="ECO:0000313" key="2">
    <source>
        <dbReference type="Proteomes" id="UP000271031"/>
    </source>
</evidence>
<proteinExistence type="predicted"/>
<sequence length="158" mass="18222">MNCLFGKFHYFKDEEKLLFTWKVTGKIELSEIYPIVDTIKLNVMSLPKGKVKLLVDNRHMVDSDNHPILFSNAINMEWIMLQQWLIEYCSLVAVLCGSRLMKAQMDRIAESSGISQILKAFWSKNYDESLLGAVSFLEIEAYKASLLYSLDPTNINFD</sequence>
<accession>A0A3M8DVA7</accession>
<dbReference type="Proteomes" id="UP000271031">
    <property type="component" value="Unassembled WGS sequence"/>
</dbReference>